<keyword evidence="3" id="KW-1185">Reference proteome</keyword>
<evidence type="ECO:0000256" key="1">
    <source>
        <dbReference type="SAM" id="Phobius"/>
    </source>
</evidence>
<evidence type="ECO:0000313" key="2">
    <source>
        <dbReference type="EMBL" id="RDD80053.1"/>
    </source>
</evidence>
<accession>A0A369UI83</accession>
<gene>
    <name evidence="2" type="ORF">DVJ77_19470</name>
</gene>
<name>A0A369UI83_9GAMM</name>
<feature type="transmembrane region" description="Helical" evidence="1">
    <location>
        <begin position="6"/>
        <end position="24"/>
    </location>
</feature>
<keyword evidence="1" id="KW-0812">Transmembrane</keyword>
<dbReference type="EMBL" id="QQAH01000022">
    <property type="protein sequence ID" value="RDD80053.1"/>
    <property type="molecule type" value="Genomic_DNA"/>
</dbReference>
<feature type="transmembrane region" description="Helical" evidence="1">
    <location>
        <begin position="76"/>
        <end position="101"/>
    </location>
</feature>
<reference evidence="2 3" key="1">
    <citation type="submission" date="2018-07" db="EMBL/GenBank/DDBJ databases">
        <title>Dyella tabacisoli L4-6T, whole genome shotgun sequence.</title>
        <authorList>
            <person name="Zhou X.-K."/>
            <person name="Li W.-J."/>
            <person name="Duan Y.-Q."/>
        </authorList>
    </citation>
    <scope>NUCLEOTIDE SEQUENCE [LARGE SCALE GENOMIC DNA]</scope>
    <source>
        <strain evidence="2 3">L4-6</strain>
    </source>
</reference>
<comment type="caution">
    <text evidence="2">The sequence shown here is derived from an EMBL/GenBank/DDBJ whole genome shotgun (WGS) entry which is preliminary data.</text>
</comment>
<sequence length="102" mass="11812">MLDVFGFIVIGISILIWWVAMKLNHVDPSYFRTRDGRLHWWDPQSVFGVVGMIFDWRLPNPSHGSTLRRDIITIRVLYAFAIVGGALFMFLIFTQPALVFAR</sequence>
<protein>
    <submittedName>
        <fullName evidence="2">Uncharacterized protein</fullName>
    </submittedName>
</protein>
<organism evidence="2 3">
    <name type="scientific">Dyella tabacisoli</name>
    <dbReference type="NCBI Taxonomy" id="2282381"/>
    <lineage>
        <taxon>Bacteria</taxon>
        <taxon>Pseudomonadati</taxon>
        <taxon>Pseudomonadota</taxon>
        <taxon>Gammaproteobacteria</taxon>
        <taxon>Lysobacterales</taxon>
        <taxon>Rhodanobacteraceae</taxon>
        <taxon>Dyella</taxon>
    </lineage>
</organism>
<evidence type="ECO:0000313" key="3">
    <source>
        <dbReference type="Proteomes" id="UP000253782"/>
    </source>
</evidence>
<dbReference type="AlphaFoldDB" id="A0A369UI83"/>
<dbReference type="Proteomes" id="UP000253782">
    <property type="component" value="Unassembled WGS sequence"/>
</dbReference>
<keyword evidence="1" id="KW-0472">Membrane</keyword>
<keyword evidence="1" id="KW-1133">Transmembrane helix</keyword>
<proteinExistence type="predicted"/>